<name>A0A4U5MM13_STECR</name>
<dbReference type="Pfam" id="PF00646">
    <property type="entry name" value="F-box"/>
    <property type="match status" value="1"/>
</dbReference>
<dbReference type="Proteomes" id="UP000298663">
    <property type="component" value="Unassembled WGS sequence"/>
</dbReference>
<feature type="domain" description="F-box" evidence="1">
    <location>
        <begin position="13"/>
        <end position="44"/>
    </location>
</feature>
<evidence type="ECO:0000313" key="2">
    <source>
        <dbReference type="EMBL" id="TKR70504.1"/>
    </source>
</evidence>
<dbReference type="EMBL" id="AZBU02000007">
    <property type="protein sequence ID" value="TKR70504.1"/>
    <property type="molecule type" value="Genomic_DNA"/>
</dbReference>
<evidence type="ECO:0000259" key="1">
    <source>
        <dbReference type="Pfam" id="PF00646"/>
    </source>
</evidence>
<evidence type="ECO:0000313" key="3">
    <source>
        <dbReference type="Proteomes" id="UP000298663"/>
    </source>
</evidence>
<gene>
    <name evidence="2" type="ORF">L596_022526</name>
</gene>
<dbReference type="CDD" id="cd09917">
    <property type="entry name" value="F-box_SF"/>
    <property type="match status" value="1"/>
</dbReference>
<sequence>METASILPANSFLPDDVLIRIVQFLDFRSCLSLRIASKRFLALCGKYGQKELLVLDHSKGEHLRDPTAPRRVILSFEDGSEFDRVLEGDQFGKAAKNYEDLDKLLSKMPRDLFRITEVTTSLSVILRLQKRFLLRDFTLDQLCQLGSKHKHLFDVRRICIDNGDLTDDHQFQKFQQLISVFANPGTDLRLFLSVGNRLKEVFDVMKAKKLSSKLLLLNAETVEDVKLIQALLLSETSVILSDFLHLQMNIVEQVEKVTFVEFMDNFVKQFCKEGKLLIDSLSVDFPAREDSIFVEQSVSVRYHPTKNCLYVGYQTLIDHRAYKMSLVQTIPAVTVPLDKIKGFYLDNNFLEITAKKGLMIHAEVSPIGRNFSRPCDVLEPKSVVKYQIRASDTHVSFWFIKTPNQVPLAAFHYRNFEEPKEYLKVQPEWPFELRII</sequence>
<dbReference type="OrthoDB" id="10498663at2759"/>
<dbReference type="InterPro" id="IPR036047">
    <property type="entry name" value="F-box-like_dom_sf"/>
</dbReference>
<comment type="caution">
    <text evidence="2">The sequence shown here is derived from an EMBL/GenBank/DDBJ whole genome shotgun (WGS) entry which is preliminary data.</text>
</comment>
<dbReference type="SUPFAM" id="SSF81383">
    <property type="entry name" value="F-box domain"/>
    <property type="match status" value="1"/>
</dbReference>
<keyword evidence="3" id="KW-1185">Reference proteome</keyword>
<proteinExistence type="predicted"/>
<dbReference type="InterPro" id="IPR001810">
    <property type="entry name" value="F-box_dom"/>
</dbReference>
<dbReference type="AlphaFoldDB" id="A0A4U5MM13"/>
<accession>A0A4U5MM13</accession>
<reference evidence="2 3" key="1">
    <citation type="journal article" date="2015" name="Genome Biol.">
        <title>Comparative genomics of Steinernema reveals deeply conserved gene regulatory networks.</title>
        <authorList>
            <person name="Dillman A.R."/>
            <person name="Macchietto M."/>
            <person name="Porter C.F."/>
            <person name="Rogers A."/>
            <person name="Williams B."/>
            <person name="Antoshechkin I."/>
            <person name="Lee M.M."/>
            <person name="Goodwin Z."/>
            <person name="Lu X."/>
            <person name="Lewis E.E."/>
            <person name="Goodrich-Blair H."/>
            <person name="Stock S.P."/>
            <person name="Adams B.J."/>
            <person name="Sternberg P.W."/>
            <person name="Mortazavi A."/>
        </authorList>
    </citation>
    <scope>NUCLEOTIDE SEQUENCE [LARGE SCALE GENOMIC DNA]</scope>
    <source>
        <strain evidence="2 3">ALL</strain>
    </source>
</reference>
<reference evidence="2 3" key="2">
    <citation type="journal article" date="2019" name="G3 (Bethesda)">
        <title>Hybrid Assembly of the Genome of the Entomopathogenic Nematode Steinernema carpocapsae Identifies the X-Chromosome.</title>
        <authorList>
            <person name="Serra L."/>
            <person name="Macchietto M."/>
            <person name="Macias-Munoz A."/>
            <person name="McGill C.J."/>
            <person name="Rodriguez I.M."/>
            <person name="Rodriguez B."/>
            <person name="Murad R."/>
            <person name="Mortazavi A."/>
        </authorList>
    </citation>
    <scope>NUCLEOTIDE SEQUENCE [LARGE SCALE GENOMIC DNA]</scope>
    <source>
        <strain evidence="2 3">ALL</strain>
    </source>
</reference>
<protein>
    <recommendedName>
        <fullName evidence="1">F-box domain-containing protein</fullName>
    </recommendedName>
</protein>
<organism evidence="2 3">
    <name type="scientific">Steinernema carpocapsae</name>
    <name type="common">Entomopathogenic nematode</name>
    <dbReference type="NCBI Taxonomy" id="34508"/>
    <lineage>
        <taxon>Eukaryota</taxon>
        <taxon>Metazoa</taxon>
        <taxon>Ecdysozoa</taxon>
        <taxon>Nematoda</taxon>
        <taxon>Chromadorea</taxon>
        <taxon>Rhabditida</taxon>
        <taxon>Tylenchina</taxon>
        <taxon>Panagrolaimomorpha</taxon>
        <taxon>Strongyloidoidea</taxon>
        <taxon>Steinernematidae</taxon>
        <taxon>Steinernema</taxon>
    </lineage>
</organism>